<evidence type="ECO:0000313" key="1">
    <source>
        <dbReference type="EMBL" id="QRG66215.1"/>
    </source>
</evidence>
<evidence type="ECO:0000313" key="2">
    <source>
        <dbReference type="Proteomes" id="UP000596248"/>
    </source>
</evidence>
<dbReference type="RefSeq" id="WP_203353281.1">
    <property type="nucleotide sequence ID" value="NZ_CP069127.1"/>
</dbReference>
<dbReference type="Proteomes" id="UP000596248">
    <property type="component" value="Chromosome"/>
</dbReference>
<name>A0ABX7FKP8_BRECH</name>
<sequence length="103" mass="12101">MFPEDLKYYHHFDKRGQELSGYPWAGDVYHTYATRNGGTEGTPLFGHPPDWGYFQYGTIWYGDELWGKQEYVEDYNGDGKKDELDQLWMNDHLQGARDRRAGS</sequence>
<proteinExistence type="predicted"/>
<accession>A0ABX7FKP8</accession>
<keyword evidence="2" id="KW-1185">Reference proteome</keyword>
<reference evidence="1 2" key="1">
    <citation type="submission" date="2021-01" db="EMBL/GenBank/DDBJ databases">
        <title>Identification of strong promoters based on the transcriptome of Brevibacillus choshinensis.</title>
        <authorList>
            <person name="Yao D."/>
            <person name="Zhang K."/>
            <person name="Wu J."/>
        </authorList>
    </citation>
    <scope>NUCLEOTIDE SEQUENCE [LARGE SCALE GENOMIC DNA]</scope>
    <source>
        <strain evidence="1 2">HPD31-SP3</strain>
    </source>
</reference>
<dbReference type="EMBL" id="CP069127">
    <property type="protein sequence ID" value="QRG66215.1"/>
    <property type="molecule type" value="Genomic_DNA"/>
</dbReference>
<protein>
    <submittedName>
        <fullName evidence="1">Uncharacterized protein</fullName>
    </submittedName>
</protein>
<gene>
    <name evidence="1" type="ORF">JNE38_22090</name>
</gene>
<organism evidence="1 2">
    <name type="scientific">Brevibacillus choshinensis</name>
    <dbReference type="NCBI Taxonomy" id="54911"/>
    <lineage>
        <taxon>Bacteria</taxon>
        <taxon>Bacillati</taxon>
        <taxon>Bacillota</taxon>
        <taxon>Bacilli</taxon>
        <taxon>Bacillales</taxon>
        <taxon>Paenibacillaceae</taxon>
        <taxon>Brevibacillus</taxon>
    </lineage>
</organism>